<evidence type="ECO:0000313" key="6">
    <source>
        <dbReference type="Proteomes" id="UP000628086"/>
    </source>
</evidence>
<proteinExistence type="inferred from homology"/>
<dbReference type="RefSeq" id="WP_186598765.1">
    <property type="nucleotide sequence ID" value="NZ_JABWRS010000009.1"/>
</dbReference>
<feature type="signal peptide" evidence="4">
    <location>
        <begin position="1"/>
        <end position="25"/>
    </location>
</feature>
<evidence type="ECO:0000313" key="5">
    <source>
        <dbReference type="EMBL" id="MBC3476674.1"/>
    </source>
</evidence>
<keyword evidence="2" id="KW-0813">Transport</keyword>
<evidence type="ECO:0000256" key="3">
    <source>
        <dbReference type="ARBA" id="ARBA00022729"/>
    </source>
</evidence>
<evidence type="ECO:0000256" key="1">
    <source>
        <dbReference type="ARBA" id="ARBA00009075"/>
    </source>
</evidence>
<reference evidence="5 6" key="1">
    <citation type="journal article" date="2020" name="Microorganisms">
        <title>Reliable Identification of Environmental Pseudomonas Isolates Using the rpoD Gene.</title>
        <authorList>
            <consortium name="The Broad Institute Genome Sequencing Platform"/>
            <person name="Girard L."/>
            <person name="Lood C."/>
            <person name="Rokni-Zadeh H."/>
            <person name="van Noort V."/>
            <person name="Lavigne R."/>
            <person name="De Mot R."/>
        </authorList>
    </citation>
    <scope>NUCLEOTIDE SEQUENCE [LARGE SCALE GENOMIC DNA]</scope>
    <source>
        <strain evidence="5 6">RW7P2</strain>
    </source>
</reference>
<comment type="similarity">
    <text evidence="1">Belongs to the outer membrane porin (Opr) (TC 1.B.25) family.</text>
</comment>
<protein>
    <submittedName>
        <fullName evidence="5">OprD family porin</fullName>
    </submittedName>
</protein>
<dbReference type="InterPro" id="IPR023614">
    <property type="entry name" value="Porin_dom_sf"/>
</dbReference>
<dbReference type="Pfam" id="PF03573">
    <property type="entry name" value="OprD"/>
    <property type="match status" value="1"/>
</dbReference>
<name>A0ABR6V7Z4_9PSED</name>
<keyword evidence="3 4" id="KW-0732">Signal</keyword>
<feature type="chain" id="PRO_5045320884" evidence="4">
    <location>
        <begin position="26"/>
        <end position="417"/>
    </location>
</feature>
<gene>
    <name evidence="5" type="ORF">HU747_13835</name>
</gene>
<dbReference type="EMBL" id="JABWRS010000009">
    <property type="protein sequence ID" value="MBC3476674.1"/>
    <property type="molecule type" value="Genomic_DNA"/>
</dbReference>
<dbReference type="PANTHER" id="PTHR34596:SF2">
    <property type="entry name" value="CHITOPORIN"/>
    <property type="match status" value="1"/>
</dbReference>
<keyword evidence="6" id="KW-1185">Reference proteome</keyword>
<dbReference type="PANTHER" id="PTHR34596">
    <property type="entry name" value="CHITOPORIN"/>
    <property type="match status" value="1"/>
</dbReference>
<dbReference type="InterPro" id="IPR005318">
    <property type="entry name" value="OM_porin_bac"/>
</dbReference>
<dbReference type="Gene3D" id="2.40.160.10">
    <property type="entry name" value="Porin"/>
    <property type="match status" value="1"/>
</dbReference>
<dbReference type="Proteomes" id="UP000628086">
    <property type="component" value="Unassembled WGS sequence"/>
</dbReference>
<accession>A0ABR6V7Z4</accession>
<evidence type="ECO:0000256" key="4">
    <source>
        <dbReference type="SAM" id="SignalP"/>
    </source>
</evidence>
<organism evidence="5 6">
    <name type="scientific">Pseudomonas taiwanensis</name>
    <dbReference type="NCBI Taxonomy" id="470150"/>
    <lineage>
        <taxon>Bacteria</taxon>
        <taxon>Pseudomonadati</taxon>
        <taxon>Pseudomonadota</taxon>
        <taxon>Gammaproteobacteria</taxon>
        <taxon>Pseudomonadales</taxon>
        <taxon>Pseudomonadaceae</taxon>
        <taxon>Pseudomonas</taxon>
    </lineage>
</organism>
<evidence type="ECO:0000256" key="2">
    <source>
        <dbReference type="ARBA" id="ARBA00022448"/>
    </source>
</evidence>
<sequence>MHNNKNNRCKLLAVTPCLAVSTAFGAGFVEDSKLSLQTSNFYLNRDFRDGAGQSKREEWAQGFILDARSGYTSGPVGFGLDAMAMLGVKLDSSPDRTGTGLLPTHDDGRAADEFSRLGLTAKAKFRDNELKYGTLIPKLPTVQANTGRILPQTFEGGLLTIKEIDGLTITGGRLNRVTDRDSSDAQKLALNNKNRRFAGSVEGDDFWLGGADYAIGKALTLSYQYAELQDVYQQNFFGFNHVWEVGPGKLKSDLRYMLSDDKGASRGGEIDSGALGAMFTYSLGGHAFGVGLQKMNGSTSIPYLDGTDPYLVNFVQIHDFAEPGERSWQARYDFNFATVGVPGLTFMTRYVRGDKADPNTSTDEGQEWERNTELQYVVQSGTFKNVAVRWRNASYRSNFARGADENRLIISYTLPIF</sequence>
<comment type="caution">
    <text evidence="5">The sequence shown here is derived from an EMBL/GenBank/DDBJ whole genome shotgun (WGS) entry which is preliminary data.</text>
</comment>